<evidence type="ECO:0000256" key="8">
    <source>
        <dbReference type="ARBA" id="ARBA00023157"/>
    </source>
</evidence>
<reference evidence="16 17" key="1">
    <citation type="submission" date="2023-01" db="EMBL/GenBank/DDBJ databases">
        <authorList>
            <person name="Kreplak J."/>
        </authorList>
    </citation>
    <scope>NUCLEOTIDE SEQUENCE [LARGE SCALE GENOMIC DNA]</scope>
</reference>
<keyword evidence="17" id="KW-1185">Reference proteome</keyword>
<dbReference type="GO" id="GO:0005886">
    <property type="term" value="C:plasma membrane"/>
    <property type="evidence" value="ECO:0007669"/>
    <property type="project" value="UniProtKB-SubCell"/>
</dbReference>
<dbReference type="FunFam" id="3.10.450.80:FF:000001">
    <property type="entry name" value="60S ribosomal protein L44"/>
    <property type="match status" value="1"/>
</dbReference>
<evidence type="ECO:0000256" key="1">
    <source>
        <dbReference type="ARBA" id="ARBA00004609"/>
    </source>
</evidence>
<keyword evidence="9" id="KW-0325">Glycoprotein</keyword>
<feature type="region of interest" description="Disordered" evidence="13">
    <location>
        <begin position="204"/>
        <end position="229"/>
    </location>
</feature>
<dbReference type="InterPro" id="IPR041846">
    <property type="entry name" value="ENL_dom"/>
</dbReference>
<evidence type="ECO:0000313" key="17">
    <source>
        <dbReference type="Proteomes" id="UP001157006"/>
    </source>
</evidence>
<evidence type="ECO:0000256" key="14">
    <source>
        <dbReference type="SAM" id="SignalP"/>
    </source>
</evidence>
<feature type="domain" description="Phytocyanin" evidence="15">
    <location>
        <begin position="20"/>
        <end position="121"/>
    </location>
</feature>
<keyword evidence="6" id="KW-0689">Ribosomal protein</keyword>
<dbReference type="GO" id="GO:0098552">
    <property type="term" value="C:side of membrane"/>
    <property type="evidence" value="ECO:0007669"/>
    <property type="project" value="UniProtKB-KW"/>
</dbReference>
<feature type="signal peptide" evidence="14">
    <location>
        <begin position="1"/>
        <end position="19"/>
    </location>
</feature>
<evidence type="ECO:0000256" key="11">
    <source>
        <dbReference type="ARBA" id="ARBA00023288"/>
    </source>
</evidence>
<dbReference type="GO" id="GO:0005840">
    <property type="term" value="C:ribosome"/>
    <property type="evidence" value="ECO:0007669"/>
    <property type="project" value="UniProtKB-KW"/>
</dbReference>
<dbReference type="PROSITE" id="PS51485">
    <property type="entry name" value="PHYTOCYANIN"/>
    <property type="match status" value="1"/>
</dbReference>
<dbReference type="InterPro" id="IPR003245">
    <property type="entry name" value="Phytocyanin_dom"/>
</dbReference>
<evidence type="ECO:0000256" key="7">
    <source>
        <dbReference type="ARBA" id="ARBA00023136"/>
    </source>
</evidence>
<feature type="region of interest" description="Disordered" evidence="13">
    <location>
        <begin position="122"/>
        <end position="169"/>
    </location>
</feature>
<name>A0AAV1B0N8_VICFA</name>
<dbReference type="SUPFAM" id="SSF57829">
    <property type="entry name" value="Zn-binding ribosomal proteins"/>
    <property type="match status" value="1"/>
</dbReference>
<comment type="subcellular location">
    <subcellularLocation>
        <location evidence="1">Cell membrane</location>
        <topology evidence="1">Lipid-anchor</topology>
        <topology evidence="1">GPI-anchor</topology>
    </subcellularLocation>
</comment>
<dbReference type="FunFam" id="2.60.40.420:FF:000010">
    <property type="entry name" value="Early nodulin-like protein 1"/>
    <property type="match status" value="1"/>
</dbReference>
<evidence type="ECO:0000256" key="3">
    <source>
        <dbReference type="ARBA" id="ARBA00022475"/>
    </source>
</evidence>
<dbReference type="Proteomes" id="UP001157006">
    <property type="component" value="Chromosome 5"/>
</dbReference>
<dbReference type="EMBL" id="OX451740">
    <property type="protein sequence ID" value="CAI8614192.1"/>
    <property type="molecule type" value="Genomic_DNA"/>
</dbReference>
<sequence length="249" mass="27627">MDFKTPLFLLFVLGSTSQALKFDIGGTAGWSLKPSENYNEWSGGNRFQVNDVLVFKYKKGSDSVLEVTKEAYDKCNKTNPIKKLEDGNTEITLDRSGPFYFISGTDQNCEKGQKLNLVVISPRGHTPSSAAPSPSTTTHLPQPSPFPNQNNNNPLHHLTVTQPPPSDPRAAIMVNVPKTKKTYCTNKECKKHTLHKVTQYKKGKDSIAAQGKHRYDQKQSGYGGQTKPVFHKKSKTTKKIVFVGALAKF</sequence>
<dbReference type="InterPro" id="IPR011332">
    <property type="entry name" value="Ribosomal_zn-bd"/>
</dbReference>
<protein>
    <recommendedName>
        <fullName evidence="15">Phytocyanin domain-containing protein</fullName>
    </recommendedName>
</protein>
<dbReference type="Gene3D" id="2.60.40.420">
    <property type="entry name" value="Cupredoxins - blue copper proteins"/>
    <property type="match status" value="1"/>
</dbReference>
<dbReference type="Pfam" id="PF00935">
    <property type="entry name" value="Ribosomal_L44"/>
    <property type="match status" value="1"/>
</dbReference>
<evidence type="ECO:0000313" key="16">
    <source>
        <dbReference type="EMBL" id="CAI8614192.1"/>
    </source>
</evidence>
<keyword evidence="3" id="KW-1003">Cell membrane</keyword>
<dbReference type="GO" id="GO:0009055">
    <property type="term" value="F:electron transfer activity"/>
    <property type="evidence" value="ECO:0007669"/>
    <property type="project" value="InterPro"/>
</dbReference>
<evidence type="ECO:0000256" key="2">
    <source>
        <dbReference type="ARBA" id="ARBA00009364"/>
    </source>
</evidence>
<dbReference type="SUPFAM" id="SSF49503">
    <property type="entry name" value="Cupredoxins"/>
    <property type="match status" value="1"/>
</dbReference>
<dbReference type="GO" id="GO:0006412">
    <property type="term" value="P:translation"/>
    <property type="evidence" value="ECO:0007669"/>
    <property type="project" value="InterPro"/>
</dbReference>
<evidence type="ECO:0000256" key="9">
    <source>
        <dbReference type="ARBA" id="ARBA00023180"/>
    </source>
</evidence>
<accession>A0AAV1B0N8</accession>
<dbReference type="GO" id="GO:1990904">
    <property type="term" value="C:ribonucleoprotein complex"/>
    <property type="evidence" value="ECO:0007669"/>
    <property type="project" value="UniProtKB-KW"/>
</dbReference>
<dbReference type="InterPro" id="IPR008972">
    <property type="entry name" value="Cupredoxin"/>
</dbReference>
<comment type="similarity">
    <text evidence="12">Belongs to the early nodulin-like (ENODL) family.</text>
</comment>
<keyword evidence="5 14" id="KW-0732">Signal</keyword>
<feature type="compositionally biased region" description="Low complexity" evidence="13">
    <location>
        <begin position="126"/>
        <end position="138"/>
    </location>
</feature>
<evidence type="ECO:0000256" key="4">
    <source>
        <dbReference type="ARBA" id="ARBA00022622"/>
    </source>
</evidence>
<comment type="similarity">
    <text evidence="2">Belongs to the eukaryotic ribosomal protein eL42 family.</text>
</comment>
<evidence type="ECO:0000259" key="15">
    <source>
        <dbReference type="PROSITE" id="PS51485"/>
    </source>
</evidence>
<dbReference type="PANTHER" id="PTHR10369">
    <property type="entry name" value="60S RIBOSOMAL PROTEIN L36A/L44"/>
    <property type="match status" value="1"/>
</dbReference>
<evidence type="ECO:0000256" key="5">
    <source>
        <dbReference type="ARBA" id="ARBA00022729"/>
    </source>
</evidence>
<dbReference type="CDD" id="cd11019">
    <property type="entry name" value="OsENODL1_like"/>
    <property type="match status" value="1"/>
</dbReference>
<dbReference type="InterPro" id="IPR053708">
    <property type="entry name" value="Ribosomal_LSU_eL42"/>
</dbReference>
<dbReference type="Gene3D" id="3.10.450.80">
    <property type="match status" value="1"/>
</dbReference>
<keyword evidence="7" id="KW-0472">Membrane</keyword>
<evidence type="ECO:0000256" key="10">
    <source>
        <dbReference type="ARBA" id="ARBA00023274"/>
    </source>
</evidence>
<dbReference type="InterPro" id="IPR000552">
    <property type="entry name" value="Ribosomal_eL44"/>
</dbReference>
<evidence type="ECO:0000256" key="12">
    <source>
        <dbReference type="ARBA" id="ARBA00035011"/>
    </source>
</evidence>
<dbReference type="Pfam" id="PF02298">
    <property type="entry name" value="Cu_bind_like"/>
    <property type="match status" value="1"/>
</dbReference>
<keyword evidence="10" id="KW-0687">Ribonucleoprotein</keyword>
<dbReference type="AlphaFoldDB" id="A0AAV1B0N8"/>
<organism evidence="16 17">
    <name type="scientific">Vicia faba</name>
    <name type="common">Broad bean</name>
    <name type="synonym">Faba vulgaris</name>
    <dbReference type="NCBI Taxonomy" id="3906"/>
    <lineage>
        <taxon>Eukaryota</taxon>
        <taxon>Viridiplantae</taxon>
        <taxon>Streptophyta</taxon>
        <taxon>Embryophyta</taxon>
        <taxon>Tracheophyta</taxon>
        <taxon>Spermatophyta</taxon>
        <taxon>Magnoliopsida</taxon>
        <taxon>eudicotyledons</taxon>
        <taxon>Gunneridae</taxon>
        <taxon>Pentapetalae</taxon>
        <taxon>rosids</taxon>
        <taxon>fabids</taxon>
        <taxon>Fabales</taxon>
        <taxon>Fabaceae</taxon>
        <taxon>Papilionoideae</taxon>
        <taxon>50 kb inversion clade</taxon>
        <taxon>NPAAA clade</taxon>
        <taxon>Hologalegina</taxon>
        <taxon>IRL clade</taxon>
        <taxon>Fabeae</taxon>
        <taxon>Vicia</taxon>
    </lineage>
</organism>
<keyword evidence="4" id="KW-0336">GPI-anchor</keyword>
<gene>
    <name evidence="16" type="ORF">VFH_V118080</name>
</gene>
<evidence type="ECO:0000256" key="13">
    <source>
        <dbReference type="SAM" id="MobiDB-lite"/>
    </source>
</evidence>
<dbReference type="GO" id="GO:0003735">
    <property type="term" value="F:structural constituent of ribosome"/>
    <property type="evidence" value="ECO:0007669"/>
    <property type="project" value="InterPro"/>
</dbReference>
<evidence type="ECO:0000256" key="6">
    <source>
        <dbReference type="ARBA" id="ARBA00022980"/>
    </source>
</evidence>
<keyword evidence="11" id="KW-0449">Lipoprotein</keyword>
<keyword evidence="8" id="KW-1015">Disulfide bond</keyword>
<proteinExistence type="inferred from homology"/>
<feature type="chain" id="PRO_5043505476" description="Phytocyanin domain-containing protein" evidence="14">
    <location>
        <begin position="20"/>
        <end position="249"/>
    </location>
</feature>